<dbReference type="PANTHER" id="PTHR34941:SF1">
    <property type="entry name" value="DEHYDRIN HIRD11"/>
    <property type="match status" value="1"/>
</dbReference>
<sequence>MSGIMNKIGDALHIGGDKKKEDEKHKGEAAHGGAEHKGEAALGGAEHKEGIVDKIKNKIHGDGSKEHGQEGEKKKKKKEKKKHDDGHESSSSSDSD</sequence>
<dbReference type="GO" id="GO:0046872">
    <property type="term" value="F:metal ion binding"/>
    <property type="evidence" value="ECO:0007669"/>
    <property type="project" value="InterPro"/>
</dbReference>
<protein>
    <submittedName>
        <fullName evidence="2">Uncharacterized protein</fullName>
    </submittedName>
</protein>
<keyword evidence="3" id="KW-1185">Reference proteome</keyword>
<evidence type="ECO:0000256" key="1">
    <source>
        <dbReference type="SAM" id="MobiDB-lite"/>
    </source>
</evidence>
<dbReference type="EMBL" id="BSYR01000020">
    <property type="protein sequence ID" value="GMI85468.1"/>
    <property type="molecule type" value="Genomic_DNA"/>
</dbReference>
<evidence type="ECO:0000313" key="2">
    <source>
        <dbReference type="EMBL" id="GMI85468.1"/>
    </source>
</evidence>
<organism evidence="2 3">
    <name type="scientific">Hibiscus trionum</name>
    <name type="common">Flower of an hour</name>
    <dbReference type="NCBI Taxonomy" id="183268"/>
    <lineage>
        <taxon>Eukaryota</taxon>
        <taxon>Viridiplantae</taxon>
        <taxon>Streptophyta</taxon>
        <taxon>Embryophyta</taxon>
        <taxon>Tracheophyta</taxon>
        <taxon>Spermatophyta</taxon>
        <taxon>Magnoliopsida</taxon>
        <taxon>eudicotyledons</taxon>
        <taxon>Gunneridae</taxon>
        <taxon>Pentapetalae</taxon>
        <taxon>rosids</taxon>
        <taxon>malvids</taxon>
        <taxon>Malvales</taxon>
        <taxon>Malvaceae</taxon>
        <taxon>Malvoideae</taxon>
        <taxon>Hibiscus</taxon>
    </lineage>
</organism>
<dbReference type="AlphaFoldDB" id="A0A9W7HXZ1"/>
<feature type="region of interest" description="Disordered" evidence="1">
    <location>
        <begin position="1"/>
        <end position="96"/>
    </location>
</feature>
<feature type="compositionally biased region" description="Basic and acidic residues" evidence="1">
    <location>
        <begin position="15"/>
        <end position="73"/>
    </location>
</feature>
<accession>A0A9W7HXZ1</accession>
<proteinExistence type="predicted"/>
<dbReference type="InterPro" id="IPR039285">
    <property type="entry name" value="HIRD11-like"/>
</dbReference>
<evidence type="ECO:0000313" key="3">
    <source>
        <dbReference type="Proteomes" id="UP001165190"/>
    </source>
</evidence>
<name>A0A9W7HXZ1_HIBTR</name>
<comment type="caution">
    <text evidence="2">The sequence shown here is derived from an EMBL/GenBank/DDBJ whole genome shotgun (WGS) entry which is preliminary data.</text>
</comment>
<dbReference type="Proteomes" id="UP001165190">
    <property type="component" value="Unassembled WGS sequence"/>
</dbReference>
<reference evidence="2" key="1">
    <citation type="submission" date="2023-05" db="EMBL/GenBank/DDBJ databases">
        <title>Genome and transcriptome analyses reveal genes involved in the formation of fine ridges on petal epidermal cells in Hibiscus trionum.</title>
        <authorList>
            <person name="Koshimizu S."/>
            <person name="Masuda S."/>
            <person name="Ishii T."/>
            <person name="Shirasu K."/>
            <person name="Hoshino A."/>
            <person name="Arita M."/>
        </authorList>
    </citation>
    <scope>NUCLEOTIDE SEQUENCE</scope>
    <source>
        <strain evidence="2">Hamamatsu line</strain>
    </source>
</reference>
<dbReference type="PANTHER" id="PTHR34941">
    <property type="entry name" value="DEHYDRIN HIRD11"/>
    <property type="match status" value="1"/>
</dbReference>
<gene>
    <name evidence="2" type="ORF">HRI_002216100</name>
</gene>